<dbReference type="Gene3D" id="3.30.460.20">
    <property type="entry name" value="CorA soluble domain-like"/>
    <property type="match status" value="1"/>
</dbReference>
<dbReference type="GO" id="GO:0015087">
    <property type="term" value="F:cobalt ion transmembrane transporter activity"/>
    <property type="evidence" value="ECO:0007669"/>
    <property type="project" value="TreeGrafter"/>
</dbReference>
<evidence type="ECO:0000256" key="3">
    <source>
        <dbReference type="ARBA" id="ARBA00022448"/>
    </source>
</evidence>
<proteinExistence type="inferred from homology"/>
<dbReference type="EMBL" id="FUYH01000005">
    <property type="protein sequence ID" value="SKA83784.1"/>
    <property type="molecule type" value="Genomic_DNA"/>
</dbReference>
<accession>A0A1T4X2G6</accession>
<evidence type="ECO:0000256" key="2">
    <source>
        <dbReference type="ARBA" id="ARBA00009765"/>
    </source>
</evidence>
<evidence type="ECO:0000256" key="6">
    <source>
        <dbReference type="ARBA" id="ARBA00022842"/>
    </source>
</evidence>
<dbReference type="FunFam" id="1.20.58.340:FF:000004">
    <property type="entry name" value="Magnesium transport protein CorA"/>
    <property type="match status" value="1"/>
</dbReference>
<dbReference type="RefSeq" id="WP_078695980.1">
    <property type="nucleotide sequence ID" value="NZ_FUYH01000005.1"/>
</dbReference>
<dbReference type="GO" id="GO:0015095">
    <property type="term" value="F:magnesium ion transmembrane transporter activity"/>
    <property type="evidence" value="ECO:0007669"/>
    <property type="project" value="TreeGrafter"/>
</dbReference>
<comment type="function">
    <text evidence="11">Mediates influx of magnesium ions. Alternates between open and closed states. Activated by low cytoplasmic Mg(2+) levels. Inactive when cytoplasmic Mg(2+) levels are high.</text>
</comment>
<evidence type="ECO:0000313" key="13">
    <source>
        <dbReference type="EMBL" id="SKA83784.1"/>
    </source>
</evidence>
<dbReference type="InterPro" id="IPR045863">
    <property type="entry name" value="CorA_TM1_TM2"/>
</dbReference>
<evidence type="ECO:0000256" key="9">
    <source>
        <dbReference type="ARBA" id="ARBA00023136"/>
    </source>
</evidence>
<keyword evidence="3" id="KW-0813">Transport</keyword>
<evidence type="ECO:0000256" key="5">
    <source>
        <dbReference type="ARBA" id="ARBA00022692"/>
    </source>
</evidence>
<dbReference type="Proteomes" id="UP000190105">
    <property type="component" value="Unassembled WGS sequence"/>
</dbReference>
<comment type="catalytic activity">
    <reaction evidence="10">
        <text>Mg(2+)(in) = Mg(2+)(out)</text>
        <dbReference type="Rhea" id="RHEA:29827"/>
        <dbReference type="ChEBI" id="CHEBI:18420"/>
    </reaction>
</comment>
<keyword evidence="7 12" id="KW-1133">Transmembrane helix</keyword>
<dbReference type="OrthoDB" id="9803416at2"/>
<dbReference type="SUPFAM" id="SSF144083">
    <property type="entry name" value="Magnesium transport protein CorA, transmembrane region"/>
    <property type="match status" value="1"/>
</dbReference>
<dbReference type="CDD" id="cd12822">
    <property type="entry name" value="TmCorA-like"/>
    <property type="match status" value="1"/>
</dbReference>
<dbReference type="GO" id="GO:0050897">
    <property type="term" value="F:cobalt ion binding"/>
    <property type="evidence" value="ECO:0007669"/>
    <property type="project" value="TreeGrafter"/>
</dbReference>
<evidence type="ECO:0000256" key="4">
    <source>
        <dbReference type="ARBA" id="ARBA00022475"/>
    </source>
</evidence>
<dbReference type="InterPro" id="IPR002523">
    <property type="entry name" value="MgTranspt_CorA/ZnTranspt_ZntB"/>
</dbReference>
<keyword evidence="14" id="KW-1185">Reference proteome</keyword>
<keyword evidence="6" id="KW-0460">Magnesium</keyword>
<evidence type="ECO:0000256" key="1">
    <source>
        <dbReference type="ARBA" id="ARBA00004651"/>
    </source>
</evidence>
<dbReference type="InterPro" id="IPR045861">
    <property type="entry name" value="CorA_cytoplasmic_dom"/>
</dbReference>
<evidence type="ECO:0000256" key="8">
    <source>
        <dbReference type="ARBA" id="ARBA00023065"/>
    </source>
</evidence>
<evidence type="ECO:0000313" key="14">
    <source>
        <dbReference type="Proteomes" id="UP000190105"/>
    </source>
</evidence>
<dbReference type="GO" id="GO:0005886">
    <property type="term" value="C:plasma membrane"/>
    <property type="evidence" value="ECO:0007669"/>
    <property type="project" value="UniProtKB-SubCell"/>
</dbReference>
<name>A0A1T4X2G6_9CLOT</name>
<keyword evidence="4" id="KW-1003">Cell membrane</keyword>
<feature type="transmembrane region" description="Helical" evidence="12">
    <location>
        <begin position="257"/>
        <end position="277"/>
    </location>
</feature>
<keyword evidence="5 12" id="KW-0812">Transmembrane</keyword>
<feature type="transmembrane region" description="Helical" evidence="12">
    <location>
        <begin position="289"/>
        <end position="308"/>
    </location>
</feature>
<dbReference type="SUPFAM" id="SSF143865">
    <property type="entry name" value="CorA soluble domain-like"/>
    <property type="match status" value="1"/>
</dbReference>
<sequence>MNVYSIDNEVNKIEHYEIDFNSKCFYWIDMNPEELKKNNKNLFNFEYDTLSECESVSQFAKVDFYDNYTFLVLNSLKHENGVVKPDEFNIFLGKNYIVTVSKNTVKILNELQDEIINYKNSIFFSKEKSPSKFLYYILDRLILNDYEIINKLENTADALEIQMMKNPDGQFLQALLHLRHQVHTLRRCVAPLRYIGDNLLCNENNIIEKECIRYFNQINLKIDKLMFSLESLIQYIVLVREAFEAEIANKTNGLMKLFTIIAMFFSPLTLITGIYGMNFKIPEYSWKYGYFYSLFLMAFISAGLFVYFKRKKWL</sequence>
<comment type="similarity">
    <text evidence="2">Belongs to the CorA metal ion transporter (MIT) (TC 1.A.35) family.</text>
</comment>
<protein>
    <submittedName>
        <fullName evidence="13">Magnesium transporter</fullName>
    </submittedName>
</protein>
<dbReference type="Pfam" id="PF01544">
    <property type="entry name" value="CorA"/>
    <property type="match status" value="1"/>
</dbReference>
<comment type="subcellular location">
    <subcellularLocation>
        <location evidence="1">Cell membrane</location>
        <topology evidence="1">Multi-pass membrane protein</topology>
    </subcellularLocation>
</comment>
<evidence type="ECO:0000256" key="10">
    <source>
        <dbReference type="ARBA" id="ARBA00034269"/>
    </source>
</evidence>
<gene>
    <name evidence="13" type="ORF">SAMN05443428_105168</name>
</gene>
<dbReference type="AlphaFoldDB" id="A0A1T4X2G6"/>
<dbReference type="GO" id="GO:0000287">
    <property type="term" value="F:magnesium ion binding"/>
    <property type="evidence" value="ECO:0007669"/>
    <property type="project" value="TreeGrafter"/>
</dbReference>
<evidence type="ECO:0000256" key="12">
    <source>
        <dbReference type="SAM" id="Phobius"/>
    </source>
</evidence>
<dbReference type="STRING" id="1147123.SAMN05443428_105168"/>
<evidence type="ECO:0000256" key="7">
    <source>
        <dbReference type="ARBA" id="ARBA00022989"/>
    </source>
</evidence>
<evidence type="ECO:0000256" key="11">
    <source>
        <dbReference type="ARBA" id="ARBA00045497"/>
    </source>
</evidence>
<keyword evidence="8" id="KW-0406">Ion transport</keyword>
<keyword evidence="9 12" id="KW-0472">Membrane</keyword>
<dbReference type="PANTHER" id="PTHR46494">
    <property type="entry name" value="CORA FAMILY METAL ION TRANSPORTER (EUROFUNG)"/>
    <property type="match status" value="1"/>
</dbReference>
<organism evidence="13 14">
    <name type="scientific">Caloramator quimbayensis</name>
    <dbReference type="NCBI Taxonomy" id="1147123"/>
    <lineage>
        <taxon>Bacteria</taxon>
        <taxon>Bacillati</taxon>
        <taxon>Bacillota</taxon>
        <taxon>Clostridia</taxon>
        <taxon>Eubacteriales</taxon>
        <taxon>Clostridiaceae</taxon>
        <taxon>Caloramator</taxon>
    </lineage>
</organism>
<dbReference type="Gene3D" id="1.20.58.340">
    <property type="entry name" value="Magnesium transport protein CorA, transmembrane region"/>
    <property type="match status" value="2"/>
</dbReference>
<reference evidence="14" key="1">
    <citation type="submission" date="2017-02" db="EMBL/GenBank/DDBJ databases">
        <authorList>
            <person name="Varghese N."/>
            <person name="Submissions S."/>
        </authorList>
    </citation>
    <scope>NUCLEOTIDE SEQUENCE [LARGE SCALE GENOMIC DNA]</scope>
    <source>
        <strain evidence="14">USBA 833</strain>
    </source>
</reference>
<dbReference type="PANTHER" id="PTHR46494:SF1">
    <property type="entry name" value="CORA FAMILY METAL ION TRANSPORTER (EUROFUNG)"/>
    <property type="match status" value="1"/>
</dbReference>